<dbReference type="PATRIC" id="fig|153151.4.peg.1301"/>
<sequence length="123" mass="13324">MIVTEVNSGPKAAYALTGTVLTLSVPEVGSVSVDLAEGQQELQRLIDISLDRGYQHLAEGIGAWTVATIVIPPIESEVYETDEVDPETGQPIVGVRRLPLDMSKVQLHLWGLPMSLSNTEEEI</sequence>
<dbReference type="RefSeq" id="WP_062678905.1">
    <property type="nucleotide sequence ID" value="NZ_LQYW01000149.1"/>
</dbReference>
<organism evidence="1 2">
    <name type="scientific">Parageobacillus toebii</name>
    <dbReference type="NCBI Taxonomy" id="153151"/>
    <lineage>
        <taxon>Bacteria</taxon>
        <taxon>Bacillati</taxon>
        <taxon>Bacillota</taxon>
        <taxon>Bacilli</taxon>
        <taxon>Bacillales</taxon>
        <taxon>Anoxybacillaceae</taxon>
        <taxon>Parageobacillus</taxon>
    </lineage>
</organism>
<name>A0A150MJH6_9BACL</name>
<reference evidence="1 2" key="1">
    <citation type="submission" date="2016-01" db="EMBL/GenBank/DDBJ databases">
        <title>Draft Genome Sequences of Seven Thermophilic Sporeformers Isolated from Foods.</title>
        <authorList>
            <person name="Berendsen E.M."/>
            <person name="Wells-Bennik M.H."/>
            <person name="Krawcyk A.O."/>
            <person name="De Jong A."/>
            <person name="Holsappel S."/>
            <person name="Eijlander R.T."/>
            <person name="Kuipers O.P."/>
        </authorList>
    </citation>
    <scope>NUCLEOTIDE SEQUENCE [LARGE SCALE GENOMIC DNA]</scope>
    <source>
        <strain evidence="1 2">B4110</strain>
    </source>
</reference>
<evidence type="ECO:0000313" key="2">
    <source>
        <dbReference type="Proteomes" id="UP000075324"/>
    </source>
</evidence>
<protein>
    <submittedName>
        <fullName evidence="1">Uncharacterized protein</fullName>
    </submittedName>
</protein>
<gene>
    <name evidence="1" type="ORF">B4110_0635</name>
</gene>
<comment type="caution">
    <text evidence="1">The sequence shown here is derived from an EMBL/GenBank/DDBJ whole genome shotgun (WGS) entry which is preliminary data.</text>
</comment>
<accession>A0A150MJH6</accession>
<dbReference type="EMBL" id="LQYW01000149">
    <property type="protein sequence ID" value="KYD24626.1"/>
    <property type="molecule type" value="Genomic_DNA"/>
</dbReference>
<evidence type="ECO:0000313" key="1">
    <source>
        <dbReference type="EMBL" id="KYD24626.1"/>
    </source>
</evidence>
<dbReference type="Proteomes" id="UP000075324">
    <property type="component" value="Unassembled WGS sequence"/>
</dbReference>
<proteinExistence type="predicted"/>
<dbReference type="AlphaFoldDB" id="A0A150MJH6"/>